<evidence type="ECO:0000313" key="2">
    <source>
        <dbReference type="Proteomes" id="UP000821845"/>
    </source>
</evidence>
<evidence type="ECO:0000313" key="1">
    <source>
        <dbReference type="EMBL" id="KAH6947864.1"/>
    </source>
</evidence>
<proteinExistence type="predicted"/>
<name>A0ACB7TNY8_HYAAI</name>
<reference evidence="1" key="1">
    <citation type="submission" date="2020-05" db="EMBL/GenBank/DDBJ databases">
        <title>Large-scale comparative analyses of tick genomes elucidate their genetic diversity and vector capacities.</title>
        <authorList>
            <person name="Jia N."/>
            <person name="Wang J."/>
            <person name="Shi W."/>
            <person name="Du L."/>
            <person name="Sun Y."/>
            <person name="Zhan W."/>
            <person name="Jiang J."/>
            <person name="Wang Q."/>
            <person name="Zhang B."/>
            <person name="Ji P."/>
            <person name="Sakyi L.B."/>
            <person name="Cui X."/>
            <person name="Yuan T."/>
            <person name="Jiang B."/>
            <person name="Yang W."/>
            <person name="Lam T.T.-Y."/>
            <person name="Chang Q."/>
            <person name="Ding S."/>
            <person name="Wang X."/>
            <person name="Zhu J."/>
            <person name="Ruan X."/>
            <person name="Zhao L."/>
            <person name="Wei J."/>
            <person name="Que T."/>
            <person name="Du C."/>
            <person name="Cheng J."/>
            <person name="Dai P."/>
            <person name="Han X."/>
            <person name="Huang E."/>
            <person name="Gao Y."/>
            <person name="Liu J."/>
            <person name="Shao H."/>
            <person name="Ye R."/>
            <person name="Li L."/>
            <person name="Wei W."/>
            <person name="Wang X."/>
            <person name="Wang C."/>
            <person name="Yang T."/>
            <person name="Huo Q."/>
            <person name="Li W."/>
            <person name="Guo W."/>
            <person name="Chen H."/>
            <person name="Zhou L."/>
            <person name="Ni X."/>
            <person name="Tian J."/>
            <person name="Zhou Y."/>
            <person name="Sheng Y."/>
            <person name="Liu T."/>
            <person name="Pan Y."/>
            <person name="Xia L."/>
            <person name="Li J."/>
            <person name="Zhao F."/>
            <person name="Cao W."/>
        </authorList>
    </citation>
    <scope>NUCLEOTIDE SEQUENCE</scope>
    <source>
        <strain evidence="1">Hyas-2018</strain>
    </source>
</reference>
<dbReference type="EMBL" id="CM023481">
    <property type="protein sequence ID" value="KAH6947864.1"/>
    <property type="molecule type" value="Genomic_DNA"/>
</dbReference>
<protein>
    <submittedName>
        <fullName evidence="1">Uncharacterized protein</fullName>
    </submittedName>
</protein>
<accession>A0ACB7TNY8</accession>
<dbReference type="Proteomes" id="UP000821845">
    <property type="component" value="Chromosome 1"/>
</dbReference>
<keyword evidence="2" id="KW-1185">Reference proteome</keyword>
<sequence length="139" mass="14972">MTARLNATLPISKGPYSAKNVRLKLDNLSKRYRLLCIAVNSPETVIGAETLLRLLGRSRRNVANDGPNGEAASGSGITEQISLALFKRRKSGLLSTQAMLAPTPNEVLSCLENGGQRSGAILLTILHQMSWAFARRKAG</sequence>
<comment type="caution">
    <text evidence="1">The sequence shown here is derived from an EMBL/GenBank/DDBJ whole genome shotgun (WGS) entry which is preliminary data.</text>
</comment>
<organism evidence="1 2">
    <name type="scientific">Hyalomma asiaticum</name>
    <name type="common">Tick</name>
    <dbReference type="NCBI Taxonomy" id="266040"/>
    <lineage>
        <taxon>Eukaryota</taxon>
        <taxon>Metazoa</taxon>
        <taxon>Ecdysozoa</taxon>
        <taxon>Arthropoda</taxon>
        <taxon>Chelicerata</taxon>
        <taxon>Arachnida</taxon>
        <taxon>Acari</taxon>
        <taxon>Parasitiformes</taxon>
        <taxon>Ixodida</taxon>
        <taxon>Ixodoidea</taxon>
        <taxon>Ixodidae</taxon>
        <taxon>Hyalomminae</taxon>
        <taxon>Hyalomma</taxon>
    </lineage>
</organism>
<gene>
    <name evidence="1" type="ORF">HPB50_021849</name>
</gene>